<proteinExistence type="predicted"/>
<keyword evidence="3" id="KW-1185">Reference proteome</keyword>
<comment type="caution">
    <text evidence="2">The sequence shown here is derived from an EMBL/GenBank/DDBJ whole genome shotgun (WGS) entry which is preliminary data.</text>
</comment>
<dbReference type="Proteomes" id="UP001203607">
    <property type="component" value="Unassembled WGS sequence"/>
</dbReference>
<feature type="transmembrane region" description="Helical" evidence="1">
    <location>
        <begin position="43"/>
        <end position="69"/>
    </location>
</feature>
<organism evidence="2 3">
    <name type="scientific">Flagellimonas spongiicola</name>
    <dbReference type="NCBI Taxonomy" id="2942208"/>
    <lineage>
        <taxon>Bacteria</taxon>
        <taxon>Pseudomonadati</taxon>
        <taxon>Bacteroidota</taxon>
        <taxon>Flavobacteriia</taxon>
        <taxon>Flavobacteriales</taxon>
        <taxon>Flavobacteriaceae</taxon>
        <taxon>Flagellimonas</taxon>
    </lineage>
</organism>
<feature type="transmembrane region" description="Helical" evidence="1">
    <location>
        <begin position="81"/>
        <end position="102"/>
    </location>
</feature>
<protein>
    <recommendedName>
        <fullName evidence="4">O-antigen ligase domain-containing protein</fullName>
    </recommendedName>
</protein>
<name>A0ABT0PSN8_9FLAO</name>
<feature type="transmembrane region" description="Helical" evidence="1">
    <location>
        <begin position="12"/>
        <end position="31"/>
    </location>
</feature>
<keyword evidence="1" id="KW-1133">Transmembrane helix</keyword>
<evidence type="ECO:0000313" key="3">
    <source>
        <dbReference type="Proteomes" id="UP001203607"/>
    </source>
</evidence>
<keyword evidence="1" id="KW-0472">Membrane</keyword>
<reference evidence="2 3" key="1">
    <citation type="submission" date="2022-05" db="EMBL/GenBank/DDBJ databases">
        <authorList>
            <person name="Park J.-S."/>
        </authorList>
    </citation>
    <scope>NUCLEOTIDE SEQUENCE [LARGE SCALE GENOMIC DNA]</scope>
    <source>
        <strain evidence="2 3">2012CJ35-5</strain>
    </source>
</reference>
<dbReference type="RefSeq" id="WP_249657461.1">
    <property type="nucleotide sequence ID" value="NZ_JAMFMA010000002.1"/>
</dbReference>
<sequence>MKELTNPYFGYTYSIYTKIAIPLIIVLSLELRKLLWTLLGVGYLILFYLFGAHKTVYAGLLIVLVFYRFSYLQSVKLMVKFSAGFLIACLILALIAIDYPWILTFRRVHFIPTLLDICYVDFFINKPIYWSESILKSFVEYPYDVRHTNLIGEIYFNRPDMSANNGLVSDGVMNFGTLGVAINIVIISIYFMILNNLNIPSKYFGIMVLVIFSFISSSLFTVLLTHGGIALLIVSIFLLKKKKQEGDEYNV</sequence>
<gene>
    <name evidence="2" type="ORF">M3P19_09660</name>
</gene>
<dbReference type="EMBL" id="JAMFMA010000002">
    <property type="protein sequence ID" value="MCL6274276.1"/>
    <property type="molecule type" value="Genomic_DNA"/>
</dbReference>
<evidence type="ECO:0008006" key="4">
    <source>
        <dbReference type="Google" id="ProtNLM"/>
    </source>
</evidence>
<evidence type="ECO:0000313" key="2">
    <source>
        <dbReference type="EMBL" id="MCL6274276.1"/>
    </source>
</evidence>
<feature type="transmembrane region" description="Helical" evidence="1">
    <location>
        <begin position="171"/>
        <end position="194"/>
    </location>
</feature>
<evidence type="ECO:0000256" key="1">
    <source>
        <dbReference type="SAM" id="Phobius"/>
    </source>
</evidence>
<keyword evidence="1" id="KW-0812">Transmembrane</keyword>
<accession>A0ABT0PSN8</accession>
<feature type="transmembrane region" description="Helical" evidence="1">
    <location>
        <begin position="206"/>
        <end position="239"/>
    </location>
</feature>